<reference evidence="4" key="1">
    <citation type="journal article" date="2020" name="New Phytol.">
        <title>Comparative genomics reveals dynamic genome evolution in host specialist ectomycorrhizal fungi.</title>
        <authorList>
            <person name="Lofgren L.A."/>
            <person name="Nguyen N.H."/>
            <person name="Vilgalys R."/>
            <person name="Ruytinx J."/>
            <person name="Liao H.L."/>
            <person name="Branco S."/>
            <person name="Kuo A."/>
            <person name="LaButti K."/>
            <person name="Lipzen A."/>
            <person name="Andreopoulos W."/>
            <person name="Pangilinan J."/>
            <person name="Riley R."/>
            <person name="Hundley H."/>
            <person name="Na H."/>
            <person name="Barry K."/>
            <person name="Grigoriev I.V."/>
            <person name="Stajich J.E."/>
            <person name="Kennedy P.G."/>
        </authorList>
    </citation>
    <scope>NUCLEOTIDE SEQUENCE</scope>
    <source>
        <strain evidence="4">MN1</strain>
    </source>
</reference>
<keyword evidence="5" id="KW-1185">Reference proteome</keyword>
<keyword evidence="2" id="KW-1133">Transmembrane helix</keyword>
<proteinExistence type="predicted"/>
<dbReference type="OrthoDB" id="2680207at2759"/>
<name>A0A9P7J923_9AGAM</name>
<dbReference type="EMBL" id="JABBWG010000053">
    <property type="protein sequence ID" value="KAG1805438.1"/>
    <property type="molecule type" value="Genomic_DNA"/>
</dbReference>
<dbReference type="GeneID" id="64630604"/>
<evidence type="ECO:0000313" key="4">
    <source>
        <dbReference type="EMBL" id="KAG1809715.1"/>
    </source>
</evidence>
<dbReference type="Proteomes" id="UP000807769">
    <property type="component" value="Unassembled WGS sequence"/>
</dbReference>
<dbReference type="RefSeq" id="XP_041189429.1">
    <property type="nucleotide sequence ID" value="XM_041336587.1"/>
</dbReference>
<keyword evidence="2" id="KW-0812">Transmembrane</keyword>
<organism evidence="4 5">
    <name type="scientific">Suillus subaureus</name>
    <dbReference type="NCBI Taxonomy" id="48587"/>
    <lineage>
        <taxon>Eukaryota</taxon>
        <taxon>Fungi</taxon>
        <taxon>Dikarya</taxon>
        <taxon>Basidiomycota</taxon>
        <taxon>Agaricomycotina</taxon>
        <taxon>Agaricomycetes</taxon>
        <taxon>Agaricomycetidae</taxon>
        <taxon>Boletales</taxon>
        <taxon>Suillineae</taxon>
        <taxon>Suillaceae</taxon>
        <taxon>Suillus</taxon>
    </lineage>
</organism>
<comment type="caution">
    <text evidence="4">The sequence shown here is derived from an EMBL/GenBank/DDBJ whole genome shotgun (WGS) entry which is preliminary data.</text>
</comment>
<dbReference type="EMBL" id="JABBWG010000033">
    <property type="protein sequence ID" value="KAG1809715.1"/>
    <property type="molecule type" value="Genomic_DNA"/>
</dbReference>
<evidence type="ECO:0000313" key="3">
    <source>
        <dbReference type="EMBL" id="KAG1805438.1"/>
    </source>
</evidence>
<dbReference type="AlphaFoldDB" id="A0A9P7J923"/>
<sequence>MRGLGLRYPISLVIIVFFSLLATSIVFEHHDVLVRVTNKHIRLPSRPSILTVFIVLGPRRRTSASAMGENTEQPIRSSSDSVLCGNFVG</sequence>
<feature type="region of interest" description="Disordered" evidence="1">
    <location>
        <begin position="65"/>
        <end position="89"/>
    </location>
</feature>
<feature type="compositionally biased region" description="Polar residues" evidence="1">
    <location>
        <begin position="65"/>
        <end position="81"/>
    </location>
</feature>
<evidence type="ECO:0000256" key="2">
    <source>
        <dbReference type="SAM" id="Phobius"/>
    </source>
</evidence>
<evidence type="ECO:0000313" key="5">
    <source>
        <dbReference type="Proteomes" id="UP000807769"/>
    </source>
</evidence>
<accession>A0A9P7J923</accession>
<protein>
    <submittedName>
        <fullName evidence="4">Uncharacterized protein</fullName>
    </submittedName>
</protein>
<gene>
    <name evidence="4" type="ORF">BJ212DRAFT_1379290</name>
    <name evidence="3" type="ORF">BJ212DRAFT_1391768</name>
</gene>
<feature type="transmembrane region" description="Helical" evidence="2">
    <location>
        <begin position="6"/>
        <end position="27"/>
    </location>
</feature>
<evidence type="ECO:0000256" key="1">
    <source>
        <dbReference type="SAM" id="MobiDB-lite"/>
    </source>
</evidence>
<keyword evidence="2" id="KW-0472">Membrane</keyword>